<evidence type="ECO:0000256" key="1">
    <source>
        <dbReference type="ARBA" id="ARBA00022574"/>
    </source>
</evidence>
<dbReference type="GO" id="GO:0005737">
    <property type="term" value="C:cytoplasm"/>
    <property type="evidence" value="ECO:0007669"/>
    <property type="project" value="TreeGrafter"/>
</dbReference>
<dbReference type="KEGG" id="kdj:28968105"/>
<evidence type="ECO:0000313" key="6">
    <source>
        <dbReference type="Proteomes" id="UP000078595"/>
    </source>
</evidence>
<dbReference type="GO" id="GO:0030674">
    <property type="term" value="F:protein-macromolecule adaptor activity"/>
    <property type="evidence" value="ECO:0007669"/>
    <property type="project" value="TreeGrafter"/>
</dbReference>
<dbReference type="PRINTS" id="PR01547">
    <property type="entry name" value="YEAST176DUF"/>
</dbReference>
<dbReference type="SUPFAM" id="SSF48371">
    <property type="entry name" value="ARM repeat"/>
    <property type="match status" value="1"/>
</dbReference>
<keyword evidence="2" id="KW-0677">Repeat</keyword>
<dbReference type="InterPro" id="IPR029347">
    <property type="entry name" value="Raptor_N"/>
</dbReference>
<evidence type="ECO:0000256" key="2">
    <source>
        <dbReference type="ARBA" id="ARBA00022737"/>
    </source>
</evidence>
<reference evidence="5" key="1">
    <citation type="submission" date="2013-07" db="EMBL/GenBank/DDBJ databases">
        <authorList>
            <consortium name="The Broad Institute Genome Sequencing Platform"/>
            <person name="Cuomo C."/>
            <person name="Litvintseva A."/>
            <person name="Chen Y."/>
            <person name="Heitman J."/>
            <person name="Sun S."/>
            <person name="Springer D."/>
            <person name="Dromer F."/>
            <person name="Young S.K."/>
            <person name="Zeng Q."/>
            <person name="Gargeya S."/>
            <person name="Fitzgerald M."/>
            <person name="Abouelleil A."/>
            <person name="Alvarado L."/>
            <person name="Berlin A.M."/>
            <person name="Chapman S.B."/>
            <person name="Dewar J."/>
            <person name="Goldberg J."/>
            <person name="Griggs A."/>
            <person name="Gujja S."/>
            <person name="Hansen M."/>
            <person name="Howarth C."/>
            <person name="Imamovic A."/>
            <person name="Larimer J."/>
            <person name="McCowan C."/>
            <person name="Murphy C."/>
            <person name="Pearson M."/>
            <person name="Priest M."/>
            <person name="Roberts A."/>
            <person name="Saif S."/>
            <person name="Shea T."/>
            <person name="Sykes S."/>
            <person name="Wortman J."/>
            <person name="Nusbaum C."/>
            <person name="Birren B."/>
        </authorList>
    </citation>
    <scope>NUCLEOTIDE SEQUENCE</scope>
    <source>
        <strain evidence="5">CBS 10117</strain>
    </source>
</reference>
<dbReference type="GO" id="GO:0031931">
    <property type="term" value="C:TORC1 complex"/>
    <property type="evidence" value="ECO:0007669"/>
    <property type="project" value="InterPro"/>
</dbReference>
<dbReference type="PANTHER" id="PTHR12848">
    <property type="entry name" value="REGULATORY-ASSOCIATED PROTEIN OF MTOR"/>
    <property type="match status" value="1"/>
</dbReference>
<dbReference type="InterPro" id="IPR004083">
    <property type="entry name" value="Raptor"/>
</dbReference>
<dbReference type="GO" id="GO:0009267">
    <property type="term" value="P:cellular response to starvation"/>
    <property type="evidence" value="ECO:0007669"/>
    <property type="project" value="TreeGrafter"/>
</dbReference>
<keyword evidence="6" id="KW-1185">Reference proteome</keyword>
<evidence type="ECO:0000313" key="5">
    <source>
        <dbReference type="EMBL" id="WWC62029.1"/>
    </source>
</evidence>
<dbReference type="Pfam" id="PF14538">
    <property type="entry name" value="Raptor_N"/>
    <property type="match status" value="1"/>
</dbReference>
<evidence type="ECO:0000256" key="3">
    <source>
        <dbReference type="SAM" id="MobiDB-lite"/>
    </source>
</evidence>
<proteinExistence type="predicted"/>
<feature type="region of interest" description="Disordered" evidence="3">
    <location>
        <begin position="775"/>
        <end position="800"/>
    </location>
</feature>
<dbReference type="Gene3D" id="2.130.10.10">
    <property type="entry name" value="YVTN repeat-like/Quinoprotein amine dehydrogenase"/>
    <property type="match status" value="1"/>
</dbReference>
<dbReference type="SUPFAM" id="SSF50978">
    <property type="entry name" value="WD40 repeat-like"/>
    <property type="match status" value="1"/>
</dbReference>
<protein>
    <recommendedName>
        <fullName evidence="4">Raptor N-terminal CASPase-like domain-containing protein</fullName>
    </recommendedName>
</protein>
<keyword evidence="1" id="KW-0853">WD repeat</keyword>
<dbReference type="InterPro" id="IPR016024">
    <property type="entry name" value="ARM-type_fold"/>
</dbReference>
<sequence length="1526" mass="168591">MPPPHVSDTTQMMVNQSMRSERSVNSSGWITTNTSSWASTRGLSGAFGSGLGSKAEFDRPPLAWAGIRHQVREEEEDEDDNGGDAEGRENSIAEAGQCTQAVLITCLHLQHEMGMRDVGQYAWTTPVIKDPTGSMMRIMKQYSQQLRILAKQANLDCRAAPDPSKLVIQHHLQRARQHAGQDNYVAVIYNGHGIEEPPTDQGELWCYDRGFDECLQSGGGPSEYIPIMLFDVMAWAGSSTCYVWDVSHSGRFLKAALVEAEEIDNQFRVAAGQNPQIAELHPPVYAKRQIHFASCGANQSVPRINGMPDDLFTACLTNPLRIALWFHNLQTFPLTKGGGEGSRTNYLPRNQEYMNSLWDNMSANLKNRLEYELTSIIHTIAWQALNGRSGDYQKLFGKTDDLVNSLATGFILSQRVLGAYNVVPESIPSIPSSTGHTLWTTWDLILDNFFEQLPRYFDDPTTVNPSAGPNVASAKWEEKIKLVSFMQDQLESITTLGQSLFVPSMPASTASTGHDKKRRDNTSTGGNSTSSMTPGLARLPIICAAAMTKSFRVQACQALDSCLKVLDVKGLQHAVQGGALDVAAKLLDIDMGMGKGEDDIRNHLISIWSSLVRYDVAVLALTKEGLTAERLTDVHNVKFFLDALEDNLIKDVEDDDPAQEEERISLIIQNAAVLSTISSFVKGRKAPRFVVKTLSMSGIMLRSNTELVKQWGALLIAEVLGSLDQPEDKSLIGGLRENLVMMVKSNSVETRATAIYALQQWIPVRKLAVPSDSTANAANISPKTDLEDETKSDRNQEGIPDDDELKVTLAIVSELLEYSDYEGSPLVRRELARMYIRVLKVADGYATLALSIWILQQGVKVVNEKRTEVQAAITSVGRILGIKQEHMNMLRTLQKLIQAVKTFNTDPDDLVCRIVSKRTNKMFRMLAIRDEHSTIGEDGGDRPQDHLGQKQTEEQWDLIFKLVLVDGRQDAAGEKQMGLPGQGRGAEWTNELLDVILQAKDNVLRVLVETRKADKDEPQNDLRKAKKDKSKKFSNELFERTKLVLQSYLTAGRRADPSPEKIMVPQNGESRERTWTMRHRVLEDSLVVAEQQVGLPWKWQMKDITSPEPWTTMTFHSFHSTVMSCNRSHDLLLWDWSTSRKTGHVHLDLPRNEAITSARFVNELHEQTVILAEITNGDIHILAGPQDPSKIKPIANFRALDLSSSKIKNDVEYQRRLITSWYRSSGLLCVGGYSEEIRVWDCPAEKCVQTLATDSNVPVTTLITEPVSGNLILAGLANGQIKLFDLRQSQMNAQSQSKSKKKALITWQGDLPTSHAEIDLRGLTGQAKRRRGLIKIGVVLGESKNLSSACANGIINTYDLRNLSQPSNSVLSHDNGISYASFQAHSGLLSTISNLSGSGPGSGLGSGVPLPQDDIVTQASLSSESGKGQQPPNANISTSASANFSLYRTSLGSISTVNSQTIHFDQDDNLRKSKYHEPYTTIHPLRPFLSVGYGTKCHLIGSGIGQGDDTDSGSYSFLRAQAGNSL</sequence>
<dbReference type="GO" id="GO:0071230">
    <property type="term" value="P:cellular response to amino acid stimulus"/>
    <property type="evidence" value="ECO:0007669"/>
    <property type="project" value="TreeGrafter"/>
</dbReference>
<name>A0AAJ8MHI9_9TREE</name>
<dbReference type="GeneID" id="28968105"/>
<dbReference type="GO" id="GO:0010506">
    <property type="term" value="P:regulation of autophagy"/>
    <property type="evidence" value="ECO:0007669"/>
    <property type="project" value="TreeGrafter"/>
</dbReference>
<accession>A0AAJ8MHI9</accession>
<dbReference type="InterPro" id="IPR036322">
    <property type="entry name" value="WD40_repeat_dom_sf"/>
</dbReference>
<dbReference type="Proteomes" id="UP000078595">
    <property type="component" value="Chromosome 5"/>
</dbReference>
<dbReference type="SMART" id="SM01302">
    <property type="entry name" value="Raptor_N"/>
    <property type="match status" value="1"/>
</dbReference>
<dbReference type="GO" id="GO:0031929">
    <property type="term" value="P:TOR signaling"/>
    <property type="evidence" value="ECO:0007669"/>
    <property type="project" value="InterPro"/>
</dbReference>
<dbReference type="EMBL" id="CP144534">
    <property type="protein sequence ID" value="WWC62029.1"/>
    <property type="molecule type" value="Genomic_DNA"/>
</dbReference>
<dbReference type="PANTHER" id="PTHR12848:SF16">
    <property type="entry name" value="REGULATORY-ASSOCIATED PROTEIN OF MTOR"/>
    <property type="match status" value="1"/>
</dbReference>
<organism evidence="5 6">
    <name type="scientific">Kwoniella dejecticola CBS 10117</name>
    <dbReference type="NCBI Taxonomy" id="1296121"/>
    <lineage>
        <taxon>Eukaryota</taxon>
        <taxon>Fungi</taxon>
        <taxon>Dikarya</taxon>
        <taxon>Basidiomycota</taxon>
        <taxon>Agaricomycotina</taxon>
        <taxon>Tremellomycetes</taxon>
        <taxon>Tremellales</taxon>
        <taxon>Cryptococcaceae</taxon>
        <taxon>Kwoniella</taxon>
    </lineage>
</organism>
<feature type="compositionally biased region" description="Low complexity" evidence="3">
    <location>
        <begin position="522"/>
        <end position="531"/>
    </location>
</feature>
<evidence type="ECO:0000259" key="4">
    <source>
        <dbReference type="SMART" id="SM01302"/>
    </source>
</evidence>
<feature type="region of interest" description="Disordered" evidence="3">
    <location>
        <begin position="68"/>
        <end position="88"/>
    </location>
</feature>
<dbReference type="RefSeq" id="XP_065825066.1">
    <property type="nucleotide sequence ID" value="XM_065968994.1"/>
</dbReference>
<gene>
    <name evidence="5" type="ORF">I303_104616</name>
</gene>
<dbReference type="InterPro" id="IPR015943">
    <property type="entry name" value="WD40/YVTN_repeat-like_dom_sf"/>
</dbReference>
<dbReference type="GO" id="GO:0030307">
    <property type="term" value="P:positive regulation of cell growth"/>
    <property type="evidence" value="ECO:0007669"/>
    <property type="project" value="TreeGrafter"/>
</dbReference>
<feature type="compositionally biased region" description="Acidic residues" evidence="3">
    <location>
        <begin position="73"/>
        <end position="83"/>
    </location>
</feature>
<reference evidence="5" key="2">
    <citation type="submission" date="2024-02" db="EMBL/GenBank/DDBJ databases">
        <title>Comparative genomics of Cryptococcus and Kwoniella reveals pathogenesis evolution and contrasting modes of karyotype evolution via chromosome fusion or intercentromeric recombination.</title>
        <authorList>
            <person name="Coelho M.A."/>
            <person name="David-Palma M."/>
            <person name="Shea T."/>
            <person name="Bowers K."/>
            <person name="McGinley-Smith S."/>
            <person name="Mohammad A.W."/>
            <person name="Gnirke A."/>
            <person name="Yurkov A.M."/>
            <person name="Nowrousian M."/>
            <person name="Sun S."/>
            <person name="Cuomo C.A."/>
            <person name="Heitman J."/>
        </authorList>
    </citation>
    <scope>NUCLEOTIDE SEQUENCE</scope>
    <source>
        <strain evidence="5">CBS 10117</strain>
    </source>
</reference>
<feature type="region of interest" description="Disordered" evidence="3">
    <location>
        <begin position="504"/>
        <end position="531"/>
    </location>
</feature>
<feature type="domain" description="Raptor N-terminal CASPase-like" evidence="4">
    <location>
        <begin position="95"/>
        <end position="257"/>
    </location>
</feature>